<dbReference type="AlphaFoldDB" id="A0A835H2P9"/>
<dbReference type="SMART" id="SM00320">
    <property type="entry name" value="WD40"/>
    <property type="match status" value="6"/>
</dbReference>
<feature type="compositionally biased region" description="Basic and acidic residues" evidence="4">
    <location>
        <begin position="346"/>
        <end position="359"/>
    </location>
</feature>
<feature type="compositionally biased region" description="Basic residues" evidence="4">
    <location>
        <begin position="321"/>
        <end position="333"/>
    </location>
</feature>
<gene>
    <name evidence="5" type="ORF">IFM89_004540</name>
</gene>
<dbReference type="Pfam" id="PF00400">
    <property type="entry name" value="WD40"/>
    <property type="match status" value="4"/>
</dbReference>
<dbReference type="SUPFAM" id="SSF50978">
    <property type="entry name" value="WD40 repeat-like"/>
    <property type="match status" value="1"/>
</dbReference>
<proteinExistence type="predicted"/>
<keyword evidence="6" id="KW-1185">Reference proteome</keyword>
<keyword evidence="1 3" id="KW-0853">WD repeat</keyword>
<evidence type="ECO:0000256" key="1">
    <source>
        <dbReference type="ARBA" id="ARBA00022574"/>
    </source>
</evidence>
<evidence type="ECO:0000313" key="5">
    <source>
        <dbReference type="EMBL" id="KAF9591486.1"/>
    </source>
</evidence>
<feature type="compositionally biased region" description="Low complexity" evidence="4">
    <location>
        <begin position="26"/>
        <end position="38"/>
    </location>
</feature>
<feature type="region of interest" description="Disordered" evidence="4">
    <location>
        <begin position="298"/>
        <end position="381"/>
    </location>
</feature>
<evidence type="ECO:0000256" key="3">
    <source>
        <dbReference type="PROSITE-ProRule" id="PRU00221"/>
    </source>
</evidence>
<dbReference type="PANTHER" id="PTHR14221:SF67">
    <property type="entry name" value="WD REPEAT-CONTAINING PROTEIN 44-LIKE"/>
    <property type="match status" value="1"/>
</dbReference>
<dbReference type="PANTHER" id="PTHR14221">
    <property type="entry name" value="WD REPEAT DOMAIN 44"/>
    <property type="match status" value="1"/>
</dbReference>
<dbReference type="InterPro" id="IPR036322">
    <property type="entry name" value="WD40_repeat_dom_sf"/>
</dbReference>
<dbReference type="PRINTS" id="PR00320">
    <property type="entry name" value="GPROTEINBRPT"/>
</dbReference>
<comment type="caution">
    <text evidence="5">The sequence shown here is derived from an EMBL/GenBank/DDBJ whole genome shotgun (WGS) entry which is preliminary data.</text>
</comment>
<dbReference type="FunFam" id="2.130.10.10:FF:000329">
    <property type="entry name" value="WD repeat-containing protein 44"/>
    <property type="match status" value="1"/>
</dbReference>
<feature type="region of interest" description="Disordered" evidence="4">
    <location>
        <begin position="24"/>
        <end position="43"/>
    </location>
</feature>
<evidence type="ECO:0000313" key="6">
    <source>
        <dbReference type="Proteomes" id="UP000631114"/>
    </source>
</evidence>
<dbReference type="InterPro" id="IPR015943">
    <property type="entry name" value="WD40/YVTN_repeat-like_dom_sf"/>
</dbReference>
<dbReference type="OrthoDB" id="408728at2759"/>
<protein>
    <submittedName>
        <fullName evidence="5">Uncharacterized protein</fullName>
    </submittedName>
</protein>
<feature type="compositionally biased region" description="Basic and acidic residues" evidence="4">
    <location>
        <begin position="206"/>
        <end position="215"/>
    </location>
</feature>
<dbReference type="Proteomes" id="UP000631114">
    <property type="component" value="Unassembled WGS sequence"/>
</dbReference>
<reference evidence="5 6" key="1">
    <citation type="submission" date="2020-10" db="EMBL/GenBank/DDBJ databases">
        <title>The Coptis chinensis genome and diversification of protoberbering-type alkaloids.</title>
        <authorList>
            <person name="Wang B."/>
            <person name="Shu S."/>
            <person name="Song C."/>
            <person name="Liu Y."/>
        </authorList>
    </citation>
    <scope>NUCLEOTIDE SEQUENCE [LARGE SCALE GENOMIC DNA]</scope>
    <source>
        <strain evidence="5">HL-2020</strain>
        <tissue evidence="5">Leaf</tissue>
    </source>
</reference>
<dbReference type="InterPro" id="IPR040324">
    <property type="entry name" value="WDR44/Dgr2"/>
</dbReference>
<dbReference type="PROSITE" id="PS50082">
    <property type="entry name" value="WD_REPEATS_2"/>
    <property type="match status" value="3"/>
</dbReference>
<dbReference type="InterPro" id="IPR001680">
    <property type="entry name" value="WD40_rpt"/>
</dbReference>
<sequence>MSYSNLLEEEEEEEDCFYESLDRILSSSSSSTSSSVVVSDDEENSISISTPKFPKTGGTCTYDVWITEPSSVEERRKRLLREMGLSSDPLLSRVKPSLLVVDFGRSVSSSSERLGGGIDQNSDGIVRSKSCESSLENCNLSSSSGREKISSIDCIINNNNNNNSIQSGLEVGSIVNIRHMRSKSRSNGSPVAGSSPNKPPSGKQSKKGEEGRSDSMDLGNANGGEFEVDVVCNGAVNEVCTIKNLDNGKEFVVNEIREDGTWNKVSEVGTGRQLTMEEFESCVGHSPIVQELMRRQNVEQSNGKNDELEVNGDGSHSGGNKSKKKGSWFKSIKHVANSVTGHRERRSSDERDTSSEKGGRRSSSATDDSQDVSFHGPERVRVRHYGKSNKDLTAVYKCQELQAHSGSIWTIKFSLDGRYLASAGEDCVIHVWQVVESERKGDLLMDKPEDGNTNLYFAVNGSPESALVLSNIDSHLEKKRRGRKSINRKSISLEHIVVPESIFALSEKPICSFRGHLDDVLDLSWSKSQYLLSSSMDKTVRLWHMGNSSCLKVFSHSDYVTCIQFNPVDDNYFISGSLDAKVRIWSISDHQVVDWNDLHEMVTAACYTPDGQGAFVGSYKGSCCLYNTSENKLHQKSQISLQNKKKKSHLKKITGFQFAPGSSSEVLITSADSRIRVVDGVDLVHKFKGFSNTSSQISASVTSNGKHVVCASGDSYVYVWNHEGDSRPSRSKGVTVTSSYEHFHCQDVSVAIPWPGVGGNEGILGSCKWEYNGFGNLQDEVPGAQNTPLMVEESNGHASPMHGVLSNINSGYFFDKMSATWPEEKLLQATQCRRSQGSFDFSNEIKQGRSAWGMVIVTAGLRGEIKTFQNYGLPVRL</sequence>
<feature type="repeat" description="WD" evidence="3">
    <location>
        <begin position="513"/>
        <end position="553"/>
    </location>
</feature>
<feature type="compositionally biased region" description="Polar residues" evidence="4">
    <location>
        <begin position="185"/>
        <end position="196"/>
    </location>
</feature>
<evidence type="ECO:0000256" key="2">
    <source>
        <dbReference type="ARBA" id="ARBA00022737"/>
    </source>
</evidence>
<evidence type="ECO:0000256" key="4">
    <source>
        <dbReference type="SAM" id="MobiDB-lite"/>
    </source>
</evidence>
<dbReference type="PROSITE" id="PS50294">
    <property type="entry name" value="WD_REPEATS_REGION"/>
    <property type="match status" value="3"/>
</dbReference>
<feature type="repeat" description="WD" evidence="3">
    <location>
        <begin position="553"/>
        <end position="595"/>
    </location>
</feature>
<accession>A0A835H2P9</accession>
<dbReference type="InterPro" id="IPR020472">
    <property type="entry name" value="WD40_PAC1"/>
</dbReference>
<dbReference type="EMBL" id="JADFTS010000008">
    <property type="protein sequence ID" value="KAF9591486.1"/>
    <property type="molecule type" value="Genomic_DNA"/>
</dbReference>
<dbReference type="Gene3D" id="2.130.10.10">
    <property type="entry name" value="YVTN repeat-like/Quinoprotein amine dehydrogenase"/>
    <property type="match status" value="1"/>
</dbReference>
<feature type="region of interest" description="Disordered" evidence="4">
    <location>
        <begin position="181"/>
        <end position="220"/>
    </location>
</feature>
<keyword evidence="2" id="KW-0677">Repeat</keyword>
<feature type="repeat" description="WD" evidence="3">
    <location>
        <begin position="401"/>
        <end position="434"/>
    </location>
</feature>
<name>A0A835H2P9_9MAGN</name>
<organism evidence="5 6">
    <name type="scientific">Coptis chinensis</name>
    <dbReference type="NCBI Taxonomy" id="261450"/>
    <lineage>
        <taxon>Eukaryota</taxon>
        <taxon>Viridiplantae</taxon>
        <taxon>Streptophyta</taxon>
        <taxon>Embryophyta</taxon>
        <taxon>Tracheophyta</taxon>
        <taxon>Spermatophyta</taxon>
        <taxon>Magnoliopsida</taxon>
        <taxon>Ranunculales</taxon>
        <taxon>Ranunculaceae</taxon>
        <taxon>Coptidoideae</taxon>
        <taxon>Coptis</taxon>
    </lineage>
</organism>